<evidence type="ECO:0000256" key="18">
    <source>
        <dbReference type="SAM" id="MobiDB-lite"/>
    </source>
</evidence>
<dbReference type="PROSITE" id="PS51848">
    <property type="entry name" value="BMERB"/>
    <property type="match status" value="1"/>
</dbReference>
<dbReference type="InterPro" id="IPR057494">
    <property type="entry name" value="Rossman_Mical"/>
</dbReference>
<keyword evidence="12" id="KW-0503">Monooxygenase</keyword>
<keyword evidence="8" id="KW-0274">FAD</keyword>
<feature type="compositionally biased region" description="Basic and acidic residues" evidence="18">
    <location>
        <begin position="1864"/>
        <end position="1877"/>
    </location>
</feature>
<feature type="compositionally biased region" description="Low complexity" evidence="18">
    <location>
        <begin position="1327"/>
        <end position="1349"/>
    </location>
</feature>
<keyword evidence="5" id="KW-0963">Cytoplasm</keyword>
<comment type="caution">
    <text evidence="22">The sequence shown here is derived from an EMBL/GenBank/DDBJ whole genome shotgun (WGS) entry which is preliminary data.</text>
</comment>
<proteinExistence type="inferred from homology"/>
<evidence type="ECO:0000259" key="20">
    <source>
        <dbReference type="PROSITE" id="PS50023"/>
    </source>
</evidence>
<dbReference type="SMART" id="SM00033">
    <property type="entry name" value="CH"/>
    <property type="match status" value="1"/>
</dbReference>
<reference evidence="22 23" key="1">
    <citation type="submission" date="2024-01" db="EMBL/GenBank/DDBJ databases">
        <title>The genome of the rayed Mediterranean limpet Patella caerulea (Linnaeus, 1758).</title>
        <authorList>
            <person name="Anh-Thu Weber A."/>
            <person name="Halstead-Nussloch G."/>
        </authorList>
    </citation>
    <scope>NUCLEOTIDE SEQUENCE [LARGE SCALE GENOMIC DNA]</scope>
    <source>
        <strain evidence="22">AATW-2023a</strain>
        <tissue evidence="22">Whole specimen</tissue>
    </source>
</reference>
<feature type="domain" description="BMERB" evidence="21">
    <location>
        <begin position="2077"/>
        <end position="2222"/>
    </location>
</feature>
<dbReference type="InterPro" id="IPR036188">
    <property type="entry name" value="FAD/NAD-bd_sf"/>
</dbReference>
<feature type="region of interest" description="Disordered" evidence="18">
    <location>
        <begin position="1384"/>
        <end position="1405"/>
    </location>
</feature>
<feature type="compositionally biased region" description="Polar residues" evidence="18">
    <location>
        <begin position="1052"/>
        <end position="1061"/>
    </location>
</feature>
<evidence type="ECO:0000256" key="7">
    <source>
        <dbReference type="ARBA" id="ARBA00022723"/>
    </source>
</evidence>
<dbReference type="Proteomes" id="UP001347796">
    <property type="component" value="Unassembled WGS sequence"/>
</dbReference>
<comment type="similarity">
    <text evidence="3">Belongs to the Mical family.</text>
</comment>
<feature type="compositionally biased region" description="Basic and acidic residues" evidence="18">
    <location>
        <begin position="659"/>
        <end position="679"/>
    </location>
</feature>
<comment type="subcellular location">
    <subcellularLocation>
        <location evidence="2">Cytoplasm</location>
    </subcellularLocation>
</comment>
<dbReference type="PANTHER" id="PTHR23167:SF54">
    <property type="entry name" value="[F-ACTIN]-MONOOXYGENASE MICAL"/>
    <property type="match status" value="1"/>
</dbReference>
<feature type="compositionally biased region" description="Polar residues" evidence="18">
    <location>
        <begin position="992"/>
        <end position="1001"/>
    </location>
</feature>
<evidence type="ECO:0000256" key="2">
    <source>
        <dbReference type="ARBA" id="ARBA00004496"/>
    </source>
</evidence>
<sequence>MNGVSTEELASKLFDQFVSAVTCKSVLNTFHELCSVLGLLHVDHHNFYRLLKSRLTSWRAKSIWDKFDKRAAHRDYKRAEACRHSKVLVIGAGPCGLRMAIEIALLGGKAVVVEKRDRFSRNNVLHLWPFLITDLKNLGAKKFFGKFAAGAIDHISIRQLQCILLKVALLLGVEVHVNVGFGSIVEPPEDQTNNVGWRCTVDPANHPVSEYQFDVLVGADGKRNTLSGFKRKEFRGKLAIAITANFINKNTTAEASVEEISGVAFIFNQKFFLDLKDKTGIDLENIVYYKDETHYFVMTAKKQSLLYKGVLKEDYADTIQLLSRENVNHDALLAYATEAADVSTNYQLPNLEYAVNHYGQADVAMFDFTSMFAAENSCRAIEKYGHKLLIGIVGDSLLEPFWPTGSGCARGFLGVFDTAWMIKNWAAGKMTPLEVIAERESIFQLLSQTTPERLHKSHHQYSIDPNTRYPNLNTCRIVKPFQVRHLYDGGDATKLEEEIPSKRRRHDEMVDGYSLLRWCQKVLNNNIYRHVHIIDFTTSWRNGLALCALIHVFRPELINFNQLLDCDVLQNNQLAFSLAETELGIQPVMTAEDMVNCDVPDRLNMMVYLSQFYRAFKAEPLPLVPITRNLSKDEKNIRSPKHRTSFLQKLSSRIKSKRKKDDEPEKLFKNKSPEEKLEQERNVALTKYNKLPMDEIANKLTVTEKKPSPYAMKSKEEATGAVSVNAMAEILAAKFRGDPPVEPQPPLKKMKGQPTLLAAQPNSEFCKFCAKRVYIMERMSAEGVFFHRGCLKCDFCGTNLRLNNYSCEREPDVRFFCFRHALIEQRLNTKRKRNNPYDDDESHKENVPKDKDSSPSIDMTDVDPIIPIIKTPDSILSPLRVKNHDLLAKNSRTPERVEFENTFDGLEEETEEEQIEHNLRASLSSDTLLDDEEYDSSNSDSDESLSDTEMARILDEWSGAEDEDVLLDVEEGLGNQSITWEEACQLAKTWSTRHSTDNLKQATEEEEETPYTKLEEDDDDDDDTEVEDSEYESEDDTETEEELAVEEKKGINISNNHSSPIKSPLSPSGVIAARASFFSSPPQVVRIDPFSMFKNKETKKQEDEDVKIIRAADDVASEEKDDLSEKDEDSRCLASESISEDISTDKSKVTVMSVGELESTEEEMEEGESSDECKQDGDDEEGKSSQQDTDVDEDELLGKTAVGKEMERILAEIDKDDSISDSEQLGSITEPLYDNVQLQPDVQTVEDEVFVNLKEKHVEKEKTAGVDLDTATSGDTLKQVLDSVRNMETSSDDENERKKDLALTMLDEKFVTDRRRKKGKRIKRSESVSSESSFTISTPSGSPKSSASSLADVMENNKVYVDNDDKPDVDMLRDYTTTLSMVLDEESDNDNPPVITDNPLADDKDTTIYNEDEDADNTLETNNSSIYFTPELSAIEDKFNTPVEDTDNIVITSMKPPVVNLHKHISHDNAKEQTKVSENVQKHRKDVNHIPGIEHKENITNKPIAEIKSAENKTKDQIKGGKCEDIGKKTKVLSEVTKEGIPDVLITSPKSPPNPTICESQFTSDINRNNKISSSTPLKNQPIKPTSSSTVTSSTANTKEKKPLRKLPDLPPVNRWTPGRSPVKPSATSTSPTKPISTALNTPNALTVKPVSTPFFTPVGKPVKKTQNKPVSRSSSNSSVSDSGRSRSGSLTRRKGVHVDKTRTKIALDRNKLLPNPKTISKPSSSEKSFPAEKGRKKIQLDSSLTEGDTLKREIRKSTEEYIDDIPFADDGDNDSDDIFSTPATSIKRRPVSKVHNEDMNKQVKKRLLPVPPVSRVTTNTADNKTSKVTKTDRSKPSSSSTDTAVVFLNKTYGSPSVVVRNPKTKDTKSDPKKDSDNSSVSSARYTKKKLKTTDSKLSNTPKTDPKVKLRKSEEKSDSDSQSKKEKRKSLLAMLKPNKSPEKSKSVSDINTPQSSANSKSKSKKGVKSESKIDKKKGKLNGGKDGVDTSLCDNMKGLEIGSSSVFTSNRSRKPLLSTSIHAPTADIDEFSDSDESIMSTSTVHSRKRDNYMSMSLDPEADARRARRIQRKIDKQQKLNEQKRLRMAQELQRQLEEVEVKQRELEERGIQVEKDLRESGKDDADLMQEWFNLVHEKNTIVRFESSLMIQARELELEDRQARLNGLLRDRMSIEDGPKDDSKITEEKKILDELLQVVEQRDSLVAMLEEDRLREKAEDRDLEEIMQSKGFALSPMSYVKDMKSGIKANGV</sequence>
<evidence type="ECO:0000256" key="1">
    <source>
        <dbReference type="ARBA" id="ARBA00001974"/>
    </source>
</evidence>
<feature type="region of interest" description="Disordered" evidence="18">
    <location>
        <begin position="992"/>
        <end position="1066"/>
    </location>
</feature>
<keyword evidence="11" id="KW-0560">Oxidoreductase</keyword>
<evidence type="ECO:0000313" key="22">
    <source>
        <dbReference type="EMBL" id="KAK6168963.1"/>
    </source>
</evidence>
<dbReference type="GO" id="GO:0120501">
    <property type="term" value="F:F-actin monooxygenase activity"/>
    <property type="evidence" value="ECO:0007669"/>
    <property type="project" value="UniProtKB-EC"/>
</dbReference>
<keyword evidence="13 16" id="KW-0440">LIM domain</keyword>
<evidence type="ECO:0000256" key="8">
    <source>
        <dbReference type="ARBA" id="ARBA00022827"/>
    </source>
</evidence>
<dbReference type="SUPFAM" id="SSF47576">
    <property type="entry name" value="Calponin-homology domain, CH-domain"/>
    <property type="match status" value="1"/>
</dbReference>
<dbReference type="PANTHER" id="PTHR23167">
    <property type="entry name" value="CALPONIN HOMOLOGY DOMAIN-CONTAINING PROTEIN DDB_G0272472-RELATED"/>
    <property type="match status" value="1"/>
</dbReference>
<dbReference type="EMBL" id="JAZGQO010000015">
    <property type="protein sequence ID" value="KAK6168963.1"/>
    <property type="molecule type" value="Genomic_DNA"/>
</dbReference>
<evidence type="ECO:0000256" key="14">
    <source>
        <dbReference type="ARBA" id="ARBA00023203"/>
    </source>
</evidence>
<feature type="compositionally biased region" description="Basic and acidic residues" evidence="18">
    <location>
        <begin position="1697"/>
        <end position="1712"/>
    </location>
</feature>
<evidence type="ECO:0000259" key="19">
    <source>
        <dbReference type="PROSITE" id="PS50021"/>
    </source>
</evidence>
<dbReference type="Gene3D" id="3.50.50.60">
    <property type="entry name" value="FAD/NAD(P)-binding domain"/>
    <property type="match status" value="1"/>
</dbReference>
<keyword evidence="23" id="KW-1185">Reference proteome</keyword>
<feature type="compositionally biased region" description="Polar residues" evidence="18">
    <location>
        <begin position="1626"/>
        <end position="1645"/>
    </location>
</feature>
<dbReference type="PROSITE" id="PS50023">
    <property type="entry name" value="LIM_DOMAIN_2"/>
    <property type="match status" value="1"/>
</dbReference>
<keyword evidence="14" id="KW-0009">Actin-binding</keyword>
<feature type="compositionally biased region" description="Acidic residues" evidence="18">
    <location>
        <begin position="1761"/>
        <end position="1778"/>
    </location>
</feature>
<feature type="compositionally biased region" description="Low complexity" evidence="18">
    <location>
        <begin position="1586"/>
        <end position="1597"/>
    </location>
</feature>
<evidence type="ECO:0000259" key="21">
    <source>
        <dbReference type="PROSITE" id="PS51848"/>
    </source>
</evidence>
<keyword evidence="17" id="KW-0175">Coiled coil</keyword>
<feature type="coiled-coil region" evidence="17">
    <location>
        <begin position="2065"/>
        <end position="2114"/>
    </location>
</feature>
<feature type="compositionally biased region" description="Basic and acidic residues" evidence="18">
    <location>
        <begin position="1749"/>
        <end position="1760"/>
    </location>
</feature>
<feature type="compositionally biased region" description="Acidic residues" evidence="18">
    <location>
        <begin position="1115"/>
        <end position="1127"/>
    </location>
</feature>
<dbReference type="Pfam" id="PF00307">
    <property type="entry name" value="CH"/>
    <property type="match status" value="1"/>
</dbReference>
<evidence type="ECO:0000313" key="23">
    <source>
        <dbReference type="Proteomes" id="UP001347796"/>
    </source>
</evidence>
<feature type="compositionally biased region" description="Basic and acidic residues" evidence="18">
    <location>
        <begin position="1904"/>
        <end position="1924"/>
    </location>
</feature>
<dbReference type="InterPro" id="IPR036872">
    <property type="entry name" value="CH_dom_sf"/>
</dbReference>
<feature type="region of interest" description="Disordered" evidence="18">
    <location>
        <begin position="1095"/>
        <end position="1200"/>
    </location>
</feature>
<feature type="region of interest" description="Disordered" evidence="18">
    <location>
        <begin position="1315"/>
        <end position="1349"/>
    </location>
</feature>
<feature type="compositionally biased region" description="Polar residues" evidence="18">
    <location>
        <begin position="1718"/>
        <end position="1728"/>
    </location>
</feature>
<feature type="domain" description="Calponin-homology (CH)" evidence="19">
    <location>
        <begin position="509"/>
        <end position="617"/>
    </location>
</feature>
<dbReference type="SUPFAM" id="SSF51905">
    <property type="entry name" value="FAD/NAD(P)-binding domain"/>
    <property type="match status" value="1"/>
</dbReference>
<dbReference type="InterPro" id="IPR001781">
    <property type="entry name" value="Znf_LIM"/>
</dbReference>
<protein>
    <recommendedName>
        <fullName evidence="4">F-actin monooxygenase</fullName>
        <ecNumber evidence="4">1.14.13.225</ecNumber>
    </recommendedName>
</protein>
<dbReference type="SUPFAM" id="SSF57716">
    <property type="entry name" value="Glucocorticoid receptor-like (DNA-binding domain)"/>
    <property type="match status" value="1"/>
</dbReference>
<evidence type="ECO:0000256" key="4">
    <source>
        <dbReference type="ARBA" id="ARBA00012709"/>
    </source>
</evidence>
<dbReference type="Pfam" id="PF12130">
    <property type="entry name" value="bMERB_dom"/>
    <property type="match status" value="1"/>
</dbReference>
<accession>A0AAN8J138</accession>
<feature type="compositionally biased region" description="Acidic residues" evidence="18">
    <location>
        <begin position="1158"/>
        <end position="1170"/>
    </location>
</feature>
<organism evidence="22 23">
    <name type="scientific">Patella caerulea</name>
    <name type="common">Rayed Mediterranean limpet</name>
    <dbReference type="NCBI Taxonomy" id="87958"/>
    <lineage>
        <taxon>Eukaryota</taxon>
        <taxon>Metazoa</taxon>
        <taxon>Spiralia</taxon>
        <taxon>Lophotrochozoa</taxon>
        <taxon>Mollusca</taxon>
        <taxon>Gastropoda</taxon>
        <taxon>Patellogastropoda</taxon>
        <taxon>Patelloidea</taxon>
        <taxon>Patellidae</taxon>
        <taxon>Patella</taxon>
    </lineage>
</organism>
<feature type="domain" description="LIM zinc-binding" evidence="20">
    <location>
        <begin position="764"/>
        <end position="829"/>
    </location>
</feature>
<dbReference type="Pfam" id="PF25413">
    <property type="entry name" value="Rossman_Mical"/>
    <property type="match status" value="1"/>
</dbReference>
<feature type="region of interest" description="Disordered" evidence="18">
    <location>
        <begin position="920"/>
        <end position="947"/>
    </location>
</feature>
<dbReference type="GO" id="GO:0005737">
    <property type="term" value="C:cytoplasm"/>
    <property type="evidence" value="ECO:0007669"/>
    <property type="project" value="UniProtKB-SubCell"/>
</dbReference>
<dbReference type="GO" id="GO:0003779">
    <property type="term" value="F:actin binding"/>
    <property type="evidence" value="ECO:0007669"/>
    <property type="project" value="UniProtKB-KW"/>
</dbReference>
<comment type="catalytic activity">
    <reaction evidence="15">
        <text>L-methionyl-[F-actin] + NADPH + O2 + H(+) = L-methionyl-(R)-S-oxide-[F-actin] + NADP(+) + H2O</text>
        <dbReference type="Rhea" id="RHEA:51308"/>
        <dbReference type="Rhea" id="RHEA-COMP:12953"/>
        <dbReference type="Rhea" id="RHEA-COMP:12956"/>
        <dbReference type="ChEBI" id="CHEBI:15377"/>
        <dbReference type="ChEBI" id="CHEBI:15378"/>
        <dbReference type="ChEBI" id="CHEBI:15379"/>
        <dbReference type="ChEBI" id="CHEBI:16044"/>
        <dbReference type="ChEBI" id="CHEBI:45764"/>
        <dbReference type="ChEBI" id="CHEBI:57783"/>
        <dbReference type="ChEBI" id="CHEBI:58349"/>
        <dbReference type="EC" id="1.14.13.225"/>
    </reaction>
</comment>
<dbReference type="Gene3D" id="1.10.418.10">
    <property type="entry name" value="Calponin-like domain"/>
    <property type="match status" value="1"/>
</dbReference>
<feature type="compositionally biased region" description="Basic and acidic residues" evidence="18">
    <location>
        <begin position="841"/>
        <end position="853"/>
    </location>
</feature>
<feature type="compositionally biased region" description="Acidic residues" evidence="18">
    <location>
        <begin position="1004"/>
        <end position="1044"/>
    </location>
</feature>
<feature type="region of interest" description="Disordered" evidence="18">
    <location>
        <begin position="650"/>
        <end position="679"/>
    </location>
</feature>
<feature type="region of interest" description="Disordered" evidence="18">
    <location>
        <begin position="832"/>
        <end position="861"/>
    </location>
</feature>
<gene>
    <name evidence="22" type="ORF">SNE40_020108</name>
</gene>
<evidence type="ECO:0000256" key="12">
    <source>
        <dbReference type="ARBA" id="ARBA00023033"/>
    </source>
</evidence>
<keyword evidence="6" id="KW-0285">Flavoprotein</keyword>
<dbReference type="FunFam" id="3.50.50.60:FF:000004">
    <property type="entry name" value="protein-methionine sulfoxide oxidase MICAL2 isoform X1"/>
    <property type="match status" value="1"/>
</dbReference>
<evidence type="ECO:0000256" key="3">
    <source>
        <dbReference type="ARBA" id="ARBA00008223"/>
    </source>
</evidence>
<feature type="compositionally biased region" description="Polar residues" evidence="18">
    <location>
        <begin position="1816"/>
        <end position="1829"/>
    </location>
</feature>
<evidence type="ECO:0000256" key="13">
    <source>
        <dbReference type="ARBA" id="ARBA00023038"/>
    </source>
</evidence>
<evidence type="ECO:0000256" key="9">
    <source>
        <dbReference type="ARBA" id="ARBA00022833"/>
    </source>
</evidence>
<dbReference type="InterPro" id="IPR050540">
    <property type="entry name" value="F-actin_Monoox_Mical"/>
</dbReference>
<keyword evidence="10" id="KW-0521">NADP</keyword>
<dbReference type="PRINTS" id="PR00420">
    <property type="entry name" value="RNGMNOXGNASE"/>
</dbReference>
<feature type="compositionally biased region" description="Polar residues" evidence="18">
    <location>
        <begin position="1557"/>
        <end position="1585"/>
    </location>
</feature>
<dbReference type="PROSITE" id="PS00478">
    <property type="entry name" value="LIM_DOMAIN_1"/>
    <property type="match status" value="1"/>
</dbReference>
<dbReference type="SMART" id="SM01203">
    <property type="entry name" value="DUF3585"/>
    <property type="match status" value="1"/>
</dbReference>
<feature type="compositionally biased region" description="Acidic residues" evidence="18">
    <location>
        <begin position="928"/>
        <end position="946"/>
    </location>
</feature>
<evidence type="ECO:0000256" key="15">
    <source>
        <dbReference type="ARBA" id="ARBA00049522"/>
    </source>
</evidence>
<evidence type="ECO:0000256" key="10">
    <source>
        <dbReference type="ARBA" id="ARBA00022857"/>
    </source>
</evidence>
<dbReference type="PROSITE" id="PS50021">
    <property type="entry name" value="CH"/>
    <property type="match status" value="1"/>
</dbReference>
<feature type="region of interest" description="Disordered" evidence="18">
    <location>
        <begin position="1544"/>
        <end position="1994"/>
    </location>
</feature>
<evidence type="ECO:0000256" key="6">
    <source>
        <dbReference type="ARBA" id="ARBA00022630"/>
    </source>
</evidence>
<evidence type="ECO:0000256" key="17">
    <source>
        <dbReference type="SAM" id="Coils"/>
    </source>
</evidence>
<feature type="compositionally biased region" description="Low complexity" evidence="18">
    <location>
        <begin position="1672"/>
        <end position="1691"/>
    </location>
</feature>
<dbReference type="CDD" id="cd22198">
    <property type="entry name" value="CH_MICAL_EHBP-like"/>
    <property type="match status" value="1"/>
</dbReference>
<dbReference type="InterPro" id="IPR001715">
    <property type="entry name" value="CH_dom"/>
</dbReference>
<name>A0AAN8J138_PATCE</name>
<dbReference type="Gene3D" id="2.10.110.10">
    <property type="entry name" value="Cysteine Rich Protein"/>
    <property type="match status" value="1"/>
</dbReference>
<evidence type="ECO:0000256" key="11">
    <source>
        <dbReference type="ARBA" id="ARBA00023002"/>
    </source>
</evidence>
<dbReference type="InterPro" id="IPR022735">
    <property type="entry name" value="bMERB_dom"/>
</dbReference>
<evidence type="ECO:0000256" key="5">
    <source>
        <dbReference type="ARBA" id="ARBA00022490"/>
    </source>
</evidence>
<keyword evidence="9 16" id="KW-0862">Zinc</keyword>
<feature type="compositionally biased region" description="Basic and acidic residues" evidence="18">
    <location>
        <begin position="1095"/>
        <end position="1113"/>
    </location>
</feature>
<comment type="cofactor">
    <cofactor evidence="1">
        <name>FAD</name>
        <dbReference type="ChEBI" id="CHEBI:57692"/>
    </cofactor>
</comment>
<dbReference type="EC" id="1.14.13.225" evidence="4"/>
<evidence type="ECO:0000256" key="16">
    <source>
        <dbReference type="PROSITE-ProRule" id="PRU00125"/>
    </source>
</evidence>
<keyword evidence="7 16" id="KW-0479">Metal-binding</keyword>
<dbReference type="GO" id="GO:0046872">
    <property type="term" value="F:metal ion binding"/>
    <property type="evidence" value="ECO:0007669"/>
    <property type="project" value="UniProtKB-KW"/>
</dbReference>